<keyword evidence="4" id="KW-1185">Reference proteome</keyword>
<dbReference type="CDD" id="cd11336">
    <property type="entry name" value="AmyAc_MTSase"/>
    <property type="match status" value="1"/>
</dbReference>
<dbReference type="GO" id="GO:0047470">
    <property type="term" value="F:(1,4)-alpha-D-glucan 1-alpha-D-glucosylmutase activity"/>
    <property type="evidence" value="ECO:0007669"/>
    <property type="project" value="UniProtKB-EC"/>
</dbReference>
<evidence type="ECO:0000313" key="3">
    <source>
        <dbReference type="EMBL" id="SPJ34313.1"/>
    </source>
</evidence>
<dbReference type="PANTHER" id="PTHR10357:SF216">
    <property type="entry name" value="MALTOOLIGOSYL TREHALOSE SYNTHASE-RELATED"/>
    <property type="match status" value="1"/>
</dbReference>
<dbReference type="EMBL" id="ONZI01000003">
    <property type="protein sequence ID" value="SPJ34313.1"/>
    <property type="molecule type" value="Genomic_DNA"/>
</dbReference>
<dbReference type="NCBIfam" id="TIGR02401">
    <property type="entry name" value="trehalose_TreY"/>
    <property type="match status" value="1"/>
</dbReference>
<keyword evidence="3" id="KW-0413">Isomerase</keyword>
<feature type="domain" description="Glycosyl hydrolase family 13 catalytic" evidence="2">
    <location>
        <begin position="26"/>
        <end position="504"/>
    </location>
</feature>
<dbReference type="SMART" id="SM00642">
    <property type="entry name" value="Aamy"/>
    <property type="match status" value="1"/>
</dbReference>
<dbReference type="InterPro" id="IPR006047">
    <property type="entry name" value="GH13_cat_dom"/>
</dbReference>
<dbReference type="Gene3D" id="3.20.20.80">
    <property type="entry name" value="Glycosidases"/>
    <property type="match status" value="3"/>
</dbReference>
<reference evidence="4" key="1">
    <citation type="submission" date="2018-03" db="EMBL/GenBank/DDBJ databases">
        <authorList>
            <person name="Navarro De La Torre S."/>
        </authorList>
    </citation>
    <scope>NUCLEOTIDE SEQUENCE [LARGE SCALE GENOMIC DNA]</scope>
    <source>
        <strain evidence="4">EAod3</strain>
    </source>
</reference>
<dbReference type="EC" id="5.4.99.15" evidence="3"/>
<dbReference type="RefSeq" id="WP_243409213.1">
    <property type="nucleotide sequence ID" value="NZ_ONZI01000003.1"/>
</dbReference>
<dbReference type="Gene3D" id="3.30.1590.10">
    <property type="entry name" value="Maltooligosyl trehalose synthase, domain 2"/>
    <property type="match status" value="1"/>
</dbReference>
<dbReference type="Pfam" id="PF00128">
    <property type="entry name" value="Alpha-amylase"/>
    <property type="match status" value="1"/>
</dbReference>
<dbReference type="PANTHER" id="PTHR10357">
    <property type="entry name" value="ALPHA-AMYLASE FAMILY MEMBER"/>
    <property type="match status" value="1"/>
</dbReference>
<evidence type="ECO:0000259" key="2">
    <source>
        <dbReference type="SMART" id="SM00642"/>
    </source>
</evidence>
<dbReference type="InterPro" id="IPR017853">
    <property type="entry name" value="GH"/>
</dbReference>
<gene>
    <name evidence="3" type="primary">treY</name>
    <name evidence="3" type="ORF">KSP9073_02347</name>
</gene>
<protein>
    <submittedName>
        <fullName evidence="3">Maltooligosyl trehalose synthase</fullName>
        <ecNumber evidence="3">5.4.99.15</ecNumber>
    </submittedName>
</protein>
<dbReference type="InterPro" id="IPR012767">
    <property type="entry name" value="Trehalose_TreY"/>
</dbReference>
<organism evidence="3 4">
    <name type="scientific">Kushneria phyllosphaerae</name>
    <dbReference type="NCBI Taxonomy" id="2100822"/>
    <lineage>
        <taxon>Bacteria</taxon>
        <taxon>Pseudomonadati</taxon>
        <taxon>Pseudomonadota</taxon>
        <taxon>Gammaproteobacteria</taxon>
        <taxon>Oceanospirillales</taxon>
        <taxon>Halomonadaceae</taxon>
        <taxon>Kushneria</taxon>
    </lineage>
</organism>
<dbReference type="AlphaFoldDB" id="A0A2R8CNA6"/>
<evidence type="ECO:0000256" key="1">
    <source>
        <dbReference type="SAM" id="MobiDB-lite"/>
    </source>
</evidence>
<sequence length="967" mass="108174">MSEASMEASSNMPELKPLLSCLRLQFHKDFTLEDAEALVDYFAGLGITHIYASPLWDARSGSTHGYDGVDPTRLNPEIGDEAALTRLVERLRTHGMGLIVDFVPNHLAVGGRENPYWLDVLRWGPSGRFADMFDINWRDNGDPTLEGRLLVPFLGEPYGQALVSGDMTLALDEATGLFQIDYFEHCFPIDPRCHALMLLESGMGEQARPFEQIEEAVSLEEGAERAGLALAEHVRTHDGRAALDTLLARYNPETPEGAERLHVLLERQHYRLAWWRTANDSLNWRRFFDITELGALRVDDPAVFAQTHVYLLELIERGLVDGVRLDHVDGLADPAGYCRLLRARVDEAATRRPGGAPETPLPIFVEKILEGNESLPLDWGMTGTTGYEFMNVVSKLQHDAQGEAPLKALWQSLSGRAHSFEKEVIRARREIIDTALVTEFERAVRALADVARHDPMTRDTTPAMIRRVLRELAVQFPIYRTYADDQGLAPRDENFFAHAVAAAREALTPPDQSVLDQIYDWLGGDAPANDDEPGCRQKRNAIVRFAQLTSPLAAKAVEDTAGYRSAVLISRNDVGFDGAHFACSTEDFHRFNAWQARHFPGTMVTTATHDHKRGEDVRARLAALSEWGDRWAEQVRGWLTASSSLRQAGDDDGTPVGPSTAEEMMVYQLIVGAWPLTLSPDDAQGLEQFATRIADWQEKALREAKLNSHWLYPDETHERQCREFVMTLLTDDRGAALRQSIYDVVAAVSPTGALNALVQTLLRMTVPGFPDCYQGTERWDFSLVDPDNRRPVDFNERREQLTQNRPMIELIDHWRDGRIKQALITQVLGLRQRLPTPFLHGDYQPLDFEGERAGQLVGFTREYEGRAIMVIATRHGGSLLEGDTLCIDASRWGNTRVKTSNEDAQGWQSLVTGQAVNVQVPVSDLMSSLPFCVLFRDAATVTSHAEHARQAETAQEDAAQGDQMQSV</sequence>
<proteinExistence type="predicted"/>
<evidence type="ECO:0000313" key="4">
    <source>
        <dbReference type="Proteomes" id="UP000244934"/>
    </source>
</evidence>
<accession>A0A2R8CNA6</accession>
<dbReference type="Proteomes" id="UP000244934">
    <property type="component" value="Unassembled WGS sequence"/>
</dbReference>
<name>A0A2R8CNA6_9GAMM</name>
<dbReference type="SUPFAM" id="SSF51445">
    <property type="entry name" value="(Trans)glycosidases"/>
    <property type="match status" value="1"/>
</dbReference>
<dbReference type="GO" id="GO:0030980">
    <property type="term" value="P:alpha-glucan catabolic process"/>
    <property type="evidence" value="ECO:0007669"/>
    <property type="project" value="TreeGrafter"/>
</dbReference>
<feature type="region of interest" description="Disordered" evidence="1">
    <location>
        <begin position="946"/>
        <end position="967"/>
    </location>
</feature>
<dbReference type="GO" id="GO:0005992">
    <property type="term" value="P:trehalose biosynthetic process"/>
    <property type="evidence" value="ECO:0007669"/>
    <property type="project" value="TreeGrafter"/>
</dbReference>